<reference evidence="2 3" key="1">
    <citation type="journal article" date="2019" name="Nat. Commun.">
        <title>A new type of DNA phosphorothioation-based antiviral system in archaea.</title>
        <authorList>
            <person name="Xiong L."/>
            <person name="Liu S."/>
            <person name="Chen S."/>
            <person name="Xiao Y."/>
            <person name="Zhu B."/>
            <person name="Gao Y."/>
            <person name="Zhang Y."/>
            <person name="Chen B."/>
            <person name="Luo J."/>
            <person name="Deng Z."/>
            <person name="Chen X."/>
            <person name="Wang L."/>
            <person name="Chen S."/>
        </authorList>
    </citation>
    <scope>NUCLEOTIDE SEQUENCE [LARGE SCALE GENOMIC DNA]</scope>
    <source>
        <strain evidence="2 3">CBA1105</strain>
    </source>
</reference>
<dbReference type="OrthoDB" id="237836at2157"/>
<feature type="region of interest" description="Disordered" evidence="1">
    <location>
        <begin position="24"/>
        <end position="75"/>
    </location>
</feature>
<dbReference type="EMBL" id="CP031310">
    <property type="protein sequence ID" value="QCC50458.1"/>
    <property type="molecule type" value="Genomic_DNA"/>
</dbReference>
<dbReference type="Pfam" id="PF24381">
    <property type="entry name" value="DUF7537"/>
    <property type="match status" value="1"/>
</dbReference>
<dbReference type="STRING" id="1457250.GCA_000755225_03109"/>
<evidence type="ECO:0000313" key="2">
    <source>
        <dbReference type="EMBL" id="QCC50458.1"/>
    </source>
</evidence>
<dbReference type="KEGG" id="hsn:DV733_04045"/>
<dbReference type="RefSeq" id="WP_049993905.1">
    <property type="nucleotide sequence ID" value="NZ_CP031310.1"/>
</dbReference>
<feature type="compositionally biased region" description="Polar residues" evidence="1">
    <location>
        <begin position="37"/>
        <end position="64"/>
    </location>
</feature>
<proteinExistence type="predicted"/>
<organism evidence="2 3">
    <name type="scientific">Halapricum salinum</name>
    <dbReference type="NCBI Taxonomy" id="1457250"/>
    <lineage>
        <taxon>Archaea</taxon>
        <taxon>Methanobacteriati</taxon>
        <taxon>Methanobacteriota</taxon>
        <taxon>Stenosarchaea group</taxon>
        <taxon>Halobacteria</taxon>
        <taxon>Halobacteriales</taxon>
        <taxon>Haloarculaceae</taxon>
        <taxon>Halapricum</taxon>
    </lineage>
</organism>
<keyword evidence="3" id="KW-1185">Reference proteome</keyword>
<dbReference type="GeneID" id="39847008"/>
<evidence type="ECO:0000256" key="1">
    <source>
        <dbReference type="SAM" id="MobiDB-lite"/>
    </source>
</evidence>
<dbReference type="AlphaFoldDB" id="A0A4D6HBC1"/>
<sequence length="297" mass="31880">MSNRVVVAIALSVLLVLAGCSGGGTDTPSDEPTDSTVAQPISTTGATPDSTETATPTRTGTSIPLSEVSYPPGTSADGISNTTALIAAHNDALTGLDFTGQYNGTTWEGTANRSGRYTENVTVRVDADEQRILTSLVEFSNRQESPQRRESAGYNNGTTTVSRLVQNDETEYRVRDAQPFDQSVQFGSDLREVFRIGSYEPVAAVERDDRTLVRYELTAVNQSQIPENGTVDIAEGTVIVDERGLVHEASVRVRVTATEDGVTGTIERRVTFSLSTGEVTVERPPWVDTAISQQEAS</sequence>
<evidence type="ECO:0000313" key="3">
    <source>
        <dbReference type="Proteomes" id="UP000296706"/>
    </source>
</evidence>
<dbReference type="PROSITE" id="PS51257">
    <property type="entry name" value="PROKAR_LIPOPROTEIN"/>
    <property type="match status" value="1"/>
</dbReference>
<dbReference type="InterPro" id="IPR055959">
    <property type="entry name" value="DUF7537"/>
</dbReference>
<name>A0A4D6HBC1_9EURY</name>
<gene>
    <name evidence="2" type="ORF">DV733_04045</name>
</gene>
<dbReference type="Proteomes" id="UP000296706">
    <property type="component" value="Chromosome"/>
</dbReference>
<accession>A0A4D6HBC1</accession>
<protein>
    <submittedName>
        <fullName evidence="2">Uncharacterized protein</fullName>
    </submittedName>
</protein>